<dbReference type="SUPFAM" id="SSF55261">
    <property type="entry name" value="GAD domain-like"/>
    <property type="match status" value="1"/>
</dbReference>
<protein>
    <submittedName>
        <fullName evidence="8">Aspartate--tRNA ligase, mitochondrial</fullName>
    </submittedName>
</protein>
<keyword evidence="4" id="KW-0067">ATP-binding</keyword>
<dbReference type="Gene3D" id="2.40.50.140">
    <property type="entry name" value="Nucleic acid-binding proteins"/>
    <property type="match status" value="1"/>
</dbReference>
<keyword evidence="5" id="KW-0648">Protein biosynthesis</keyword>
<reference evidence="8" key="1">
    <citation type="submission" date="2021-10" db="EMBL/GenBank/DDBJ databases">
        <title>Tropical sea cucumber genome reveals ecological adaptation and Cuvierian tubules defense mechanism.</title>
        <authorList>
            <person name="Chen T."/>
        </authorList>
    </citation>
    <scope>NUCLEOTIDE SEQUENCE</scope>
    <source>
        <strain evidence="8">Nanhai2018</strain>
        <tissue evidence="8">Muscle</tissue>
    </source>
</reference>
<dbReference type="InterPro" id="IPR047089">
    <property type="entry name" value="Asp-tRNA-ligase_1_N"/>
</dbReference>
<dbReference type="PROSITE" id="PS50862">
    <property type="entry name" value="AA_TRNA_LIGASE_II"/>
    <property type="match status" value="1"/>
</dbReference>
<dbReference type="Proteomes" id="UP001152320">
    <property type="component" value="Chromosome 7"/>
</dbReference>
<dbReference type="SUPFAM" id="SSF55681">
    <property type="entry name" value="Class II aaRS and biotin synthetases"/>
    <property type="match status" value="1"/>
</dbReference>
<sequence length="626" mass="70810">MMRSICRSYQTFLIICNSHIRRNGKRATSSVSWRTHNCGQLRASDAGSKVTLCGWLQYKRFDFMATLRDAYGVIQIVLPEDEVKRSLLSSKLSEANLESVIKVEGHVQRRPVAKINSQMPTGSVEIVAGELEIMNNCTETLPMQVHEHLNVTETTRMLFRYLDLRSSRMQRNLRLRSDVAMKIREYLWKKHGFVEVETPNLFRRTPGGAKEFVVPTHQKGLFYSLPQSPQQFKQLLMVGAIDRYFQIARCFRDEGSRPDRQPEFTQVDIEMSFVDKECIYNLMEGLVKYCWPEHLPDVITPFPRMSYQKALDEYGTDKPDTRFEMTLVDITAILQGCGIAIFESSPSSNFIIKAMTCPSGDKFLTKSTVDILQGNCKKLYNTNFLLVHVREKSWKSPISKHLSEKTKKKIMDTVGAKPGDLLFICAGPRETVNAALGFLRLQCAECLEEQGVRLRDPNSYKFLWVEDFPLFLKSEETNGGSDLESAHHPFTAPVVGEEHLVYSEPVKVKGQHYDLVLNGVEVAGGSIRIHHSDLQKYILEEVLKEDSSEMSHLLEALQSGCPPHGGIAMGFDRFVSLLCGERTIRDVIAFPKTSEGNDLMSGAPSSISQEDLDRYHITVPSGDSGS</sequence>
<evidence type="ECO:0000313" key="9">
    <source>
        <dbReference type="Proteomes" id="UP001152320"/>
    </source>
</evidence>
<evidence type="ECO:0000256" key="1">
    <source>
        <dbReference type="ARBA" id="ARBA00006303"/>
    </source>
</evidence>
<dbReference type="GO" id="GO:0004815">
    <property type="term" value="F:aspartate-tRNA ligase activity"/>
    <property type="evidence" value="ECO:0007669"/>
    <property type="project" value="TreeGrafter"/>
</dbReference>
<gene>
    <name evidence="8" type="ORF">HOLleu_16480</name>
</gene>
<dbReference type="AlphaFoldDB" id="A0A9Q1C691"/>
<evidence type="ECO:0000256" key="6">
    <source>
        <dbReference type="ARBA" id="ARBA00023146"/>
    </source>
</evidence>
<dbReference type="CDD" id="cd04317">
    <property type="entry name" value="EcAspRS_like_N"/>
    <property type="match status" value="1"/>
</dbReference>
<dbReference type="NCBIfam" id="TIGR00459">
    <property type="entry name" value="aspS_bact"/>
    <property type="match status" value="1"/>
</dbReference>
<dbReference type="InterPro" id="IPR002312">
    <property type="entry name" value="Asp/Asn-tRNA-synth_IIb"/>
</dbReference>
<dbReference type="InterPro" id="IPR029351">
    <property type="entry name" value="GAD_dom"/>
</dbReference>
<dbReference type="OrthoDB" id="439710at2759"/>
<dbReference type="InterPro" id="IPR012340">
    <property type="entry name" value="NA-bd_OB-fold"/>
</dbReference>
<evidence type="ECO:0000259" key="7">
    <source>
        <dbReference type="PROSITE" id="PS50862"/>
    </source>
</evidence>
<evidence type="ECO:0000256" key="4">
    <source>
        <dbReference type="ARBA" id="ARBA00022840"/>
    </source>
</evidence>
<keyword evidence="9" id="KW-1185">Reference proteome</keyword>
<comment type="caution">
    <text evidence="8">The sequence shown here is derived from an EMBL/GenBank/DDBJ whole genome shotgun (WGS) entry which is preliminary data.</text>
</comment>
<comment type="similarity">
    <text evidence="1">Belongs to the class-II aminoacyl-tRNA synthetase family. Type 1 subfamily.</text>
</comment>
<organism evidence="8 9">
    <name type="scientific">Holothuria leucospilota</name>
    <name type="common">Black long sea cucumber</name>
    <name type="synonym">Mertensiothuria leucospilota</name>
    <dbReference type="NCBI Taxonomy" id="206669"/>
    <lineage>
        <taxon>Eukaryota</taxon>
        <taxon>Metazoa</taxon>
        <taxon>Echinodermata</taxon>
        <taxon>Eleutherozoa</taxon>
        <taxon>Echinozoa</taxon>
        <taxon>Holothuroidea</taxon>
        <taxon>Aspidochirotacea</taxon>
        <taxon>Aspidochirotida</taxon>
        <taxon>Holothuriidae</taxon>
        <taxon>Holothuria</taxon>
    </lineage>
</organism>
<evidence type="ECO:0000256" key="3">
    <source>
        <dbReference type="ARBA" id="ARBA00022741"/>
    </source>
</evidence>
<dbReference type="InterPro" id="IPR004115">
    <property type="entry name" value="GAD-like_sf"/>
</dbReference>
<dbReference type="InterPro" id="IPR006195">
    <property type="entry name" value="aa-tRNA-synth_II"/>
</dbReference>
<evidence type="ECO:0000256" key="2">
    <source>
        <dbReference type="ARBA" id="ARBA00022598"/>
    </source>
</evidence>
<evidence type="ECO:0000256" key="5">
    <source>
        <dbReference type="ARBA" id="ARBA00022917"/>
    </source>
</evidence>
<dbReference type="Gene3D" id="3.30.930.10">
    <property type="entry name" value="Bira Bifunctional Protein, Domain 2"/>
    <property type="match status" value="1"/>
</dbReference>
<proteinExistence type="inferred from homology"/>
<feature type="domain" description="Aminoacyl-transfer RNA synthetases class-II family profile" evidence="7">
    <location>
        <begin position="173"/>
        <end position="604"/>
    </location>
</feature>
<dbReference type="GO" id="GO:0006422">
    <property type="term" value="P:aspartyl-tRNA aminoacylation"/>
    <property type="evidence" value="ECO:0007669"/>
    <property type="project" value="TreeGrafter"/>
</dbReference>
<dbReference type="Gene3D" id="3.30.1360.30">
    <property type="entry name" value="GAD-like domain"/>
    <property type="match status" value="1"/>
</dbReference>
<accession>A0A9Q1C691</accession>
<dbReference type="InterPro" id="IPR004364">
    <property type="entry name" value="Aa-tRNA-synt_II"/>
</dbReference>
<dbReference type="PANTHER" id="PTHR22594">
    <property type="entry name" value="ASPARTYL/LYSYL-TRNA SYNTHETASE"/>
    <property type="match status" value="1"/>
</dbReference>
<dbReference type="InterPro" id="IPR004524">
    <property type="entry name" value="Asp-tRNA-ligase_1"/>
</dbReference>
<dbReference type="InterPro" id="IPR045864">
    <property type="entry name" value="aa-tRNA-synth_II/BPL/LPL"/>
</dbReference>
<dbReference type="EMBL" id="JAIZAY010000007">
    <property type="protein sequence ID" value="KAJ8038919.1"/>
    <property type="molecule type" value="Genomic_DNA"/>
</dbReference>
<dbReference type="NCBIfam" id="NF001750">
    <property type="entry name" value="PRK00476.1"/>
    <property type="match status" value="1"/>
</dbReference>
<dbReference type="Pfam" id="PF02938">
    <property type="entry name" value="GAD"/>
    <property type="match status" value="1"/>
</dbReference>
<keyword evidence="2 8" id="KW-0436">Ligase</keyword>
<dbReference type="Pfam" id="PF00152">
    <property type="entry name" value="tRNA-synt_2"/>
    <property type="match status" value="1"/>
</dbReference>
<dbReference type="SUPFAM" id="SSF50249">
    <property type="entry name" value="Nucleic acid-binding proteins"/>
    <property type="match status" value="1"/>
</dbReference>
<evidence type="ECO:0000313" key="8">
    <source>
        <dbReference type="EMBL" id="KAJ8038919.1"/>
    </source>
</evidence>
<keyword evidence="3" id="KW-0547">Nucleotide-binding</keyword>
<dbReference type="GO" id="GO:0005739">
    <property type="term" value="C:mitochondrion"/>
    <property type="evidence" value="ECO:0007669"/>
    <property type="project" value="TreeGrafter"/>
</dbReference>
<dbReference type="GO" id="GO:0005524">
    <property type="term" value="F:ATP binding"/>
    <property type="evidence" value="ECO:0007669"/>
    <property type="project" value="UniProtKB-KW"/>
</dbReference>
<dbReference type="HAMAP" id="MF_00044">
    <property type="entry name" value="Asp_tRNA_synth_type1"/>
    <property type="match status" value="1"/>
</dbReference>
<keyword evidence="6" id="KW-0030">Aminoacyl-tRNA synthetase</keyword>
<dbReference type="PRINTS" id="PR01042">
    <property type="entry name" value="TRNASYNTHASP"/>
</dbReference>
<dbReference type="PANTHER" id="PTHR22594:SF5">
    <property type="entry name" value="ASPARTATE--TRNA LIGASE, MITOCHONDRIAL"/>
    <property type="match status" value="1"/>
</dbReference>
<name>A0A9Q1C691_HOLLE</name>